<feature type="compositionally biased region" description="Low complexity" evidence="5">
    <location>
        <begin position="43"/>
        <end position="54"/>
    </location>
</feature>
<feature type="transmembrane region" description="Helical" evidence="6">
    <location>
        <begin position="287"/>
        <end position="310"/>
    </location>
</feature>
<dbReference type="Pfam" id="PF07690">
    <property type="entry name" value="MFS_1"/>
    <property type="match status" value="1"/>
</dbReference>
<evidence type="ECO:0000259" key="7">
    <source>
        <dbReference type="PROSITE" id="PS50850"/>
    </source>
</evidence>
<keyword evidence="9" id="KW-1185">Reference proteome</keyword>
<feature type="transmembrane region" description="Helical" evidence="6">
    <location>
        <begin position="536"/>
        <end position="556"/>
    </location>
</feature>
<feature type="transmembrane region" description="Helical" evidence="6">
    <location>
        <begin position="595"/>
        <end position="616"/>
    </location>
</feature>
<feature type="transmembrane region" description="Helical" evidence="6">
    <location>
        <begin position="322"/>
        <end position="346"/>
    </location>
</feature>
<dbReference type="PANTHER" id="PTHR23502">
    <property type="entry name" value="MAJOR FACILITATOR SUPERFAMILY"/>
    <property type="match status" value="1"/>
</dbReference>
<comment type="caution">
    <text evidence="8">The sequence shown here is derived from an EMBL/GenBank/DDBJ whole genome shotgun (WGS) entry which is preliminary data.</text>
</comment>
<keyword evidence="4 6" id="KW-0472">Membrane</keyword>
<feature type="compositionally biased region" description="Polar residues" evidence="5">
    <location>
        <begin position="32"/>
        <end position="42"/>
    </location>
</feature>
<dbReference type="SUPFAM" id="SSF103473">
    <property type="entry name" value="MFS general substrate transporter"/>
    <property type="match status" value="1"/>
</dbReference>
<gene>
    <name evidence="8" type="primary">ITP1_2</name>
    <name evidence="8" type="ORF">LCER1_G004396</name>
</gene>
<dbReference type="GO" id="GO:0005886">
    <property type="term" value="C:plasma membrane"/>
    <property type="evidence" value="ECO:0007669"/>
    <property type="project" value="TreeGrafter"/>
</dbReference>
<keyword evidence="2 6" id="KW-0812">Transmembrane</keyword>
<evidence type="ECO:0000256" key="4">
    <source>
        <dbReference type="ARBA" id="ARBA00023136"/>
    </source>
</evidence>
<feature type="transmembrane region" description="Helical" evidence="6">
    <location>
        <begin position="198"/>
        <end position="217"/>
    </location>
</feature>
<feature type="transmembrane region" description="Helical" evidence="6">
    <location>
        <begin position="229"/>
        <end position="252"/>
    </location>
</feature>
<feature type="region of interest" description="Disordered" evidence="5">
    <location>
        <begin position="1"/>
        <end position="127"/>
    </location>
</feature>
<evidence type="ECO:0000256" key="3">
    <source>
        <dbReference type="ARBA" id="ARBA00022989"/>
    </source>
</evidence>
<dbReference type="InterPro" id="IPR011701">
    <property type="entry name" value="MFS"/>
</dbReference>
<proteinExistence type="predicted"/>
<feature type="transmembrane region" description="Helical" evidence="6">
    <location>
        <begin position="622"/>
        <end position="645"/>
    </location>
</feature>
<dbReference type="InterPro" id="IPR020846">
    <property type="entry name" value="MFS_dom"/>
</dbReference>
<feature type="compositionally biased region" description="Polar residues" evidence="5">
    <location>
        <begin position="1"/>
        <end position="17"/>
    </location>
</feature>
<dbReference type="AlphaFoldDB" id="A0A7D8YRL6"/>
<sequence length="715" mass="78953">MESTPSERPPTRGTSNFLAVPRPLLESRPSTKRNSSWVTTKLSRNSSMTSKSRSIPIFVHVGDLLKPPSTKLPPDQETEDNVSKADSEPMQSDLGAGRTSSSNSRSEAPPKSISAVKLETSKEEKEKDSVMEYGKWERRTKSIYSLFPDPPDPFEHFDKWFPTSPQEIHVKGKQKAFVDKSLPQPPYHVFDHGKKLQIVILVSLAGILSPLSTSIYLPALTAIASEFNISSAVVLLTVTVFMVFHAIAPFFWMPICSTLGRRPTFMVTLTVFVGSNIGLVYSKSFAALMVLRAVQAIGSAALTAICAAVIGDISNSKERARFIGLFGGTLMFTFIGPFLGGILTHWMGFRSIFWFLFASGSVVLILIIMMLPETLRSIAGNGTIRLKPIQQPLVNIFRSSSDTPFDSDLASFSVRTKSLSMDNILEPFHCLLQKDVLVTAIVGSVAFAICTTVITTTTTMFEKHYHISAFTIGLAFCPAGAGSVISFFLTGYLIDHDMRAVENKYRIMYDLEKDMRLDHKTLPDFPIERARLRNSWWIALIFICTTAGYGFSFSAPTIGPPLVLQFFIASSATALLLLNGVLITDLYSGNGSVTLAVNLIRFSMGALAVGTVQLALDRIGNGLTFLTLAMVMLGLTPIMIVQWVFGRPWQARRNSIWPRRKLSADVTLPVTALTDRFLAFVRSKRLPDFRAMSAETVESVRSKSRNMSRNSSKWG</sequence>
<evidence type="ECO:0000256" key="2">
    <source>
        <dbReference type="ARBA" id="ARBA00022692"/>
    </source>
</evidence>
<evidence type="ECO:0000256" key="1">
    <source>
        <dbReference type="ARBA" id="ARBA00004141"/>
    </source>
</evidence>
<feature type="transmembrane region" description="Helical" evidence="6">
    <location>
        <begin position="467"/>
        <end position="494"/>
    </location>
</feature>
<organism evidence="8 9">
    <name type="scientific">Lachnellula cervina</name>
    <dbReference type="NCBI Taxonomy" id="1316786"/>
    <lineage>
        <taxon>Eukaryota</taxon>
        <taxon>Fungi</taxon>
        <taxon>Dikarya</taxon>
        <taxon>Ascomycota</taxon>
        <taxon>Pezizomycotina</taxon>
        <taxon>Leotiomycetes</taxon>
        <taxon>Helotiales</taxon>
        <taxon>Lachnaceae</taxon>
        <taxon>Lachnellula</taxon>
    </lineage>
</organism>
<keyword evidence="3 6" id="KW-1133">Transmembrane helix</keyword>
<dbReference type="OrthoDB" id="440553at2759"/>
<reference evidence="8 9" key="1">
    <citation type="submission" date="2018-05" db="EMBL/GenBank/DDBJ databases">
        <title>Whole genome sequencing for identification of molecular markers to develop diagnostic detection tools for the regulated plant pathogen Lachnellula willkommii.</title>
        <authorList>
            <person name="Giroux E."/>
            <person name="Bilodeau G."/>
        </authorList>
    </citation>
    <scope>NUCLEOTIDE SEQUENCE [LARGE SCALE GENOMIC DNA]</scope>
    <source>
        <strain evidence="8 9">CBS 625.97</strain>
    </source>
</reference>
<evidence type="ECO:0000256" key="6">
    <source>
        <dbReference type="SAM" id="Phobius"/>
    </source>
</evidence>
<accession>A0A7D8YRL6</accession>
<evidence type="ECO:0000313" key="9">
    <source>
        <dbReference type="Proteomes" id="UP000481288"/>
    </source>
</evidence>
<evidence type="ECO:0000256" key="5">
    <source>
        <dbReference type="SAM" id="MobiDB-lite"/>
    </source>
</evidence>
<dbReference type="PROSITE" id="PS50850">
    <property type="entry name" value="MFS"/>
    <property type="match status" value="1"/>
</dbReference>
<feature type="domain" description="Major facilitator superfamily (MFS) profile" evidence="7">
    <location>
        <begin position="198"/>
        <end position="647"/>
    </location>
</feature>
<dbReference type="InterPro" id="IPR036259">
    <property type="entry name" value="MFS_trans_sf"/>
</dbReference>
<dbReference type="GO" id="GO:0022857">
    <property type="term" value="F:transmembrane transporter activity"/>
    <property type="evidence" value="ECO:0007669"/>
    <property type="project" value="InterPro"/>
</dbReference>
<name>A0A7D8YRL6_9HELO</name>
<protein>
    <submittedName>
        <fullName evidence="8">Itaconate transport protein</fullName>
    </submittedName>
</protein>
<dbReference type="EMBL" id="QGMG01000187">
    <property type="protein sequence ID" value="TVY56080.1"/>
    <property type="molecule type" value="Genomic_DNA"/>
</dbReference>
<feature type="transmembrane region" description="Helical" evidence="6">
    <location>
        <begin position="562"/>
        <end position="583"/>
    </location>
</feature>
<feature type="transmembrane region" description="Helical" evidence="6">
    <location>
        <begin position="436"/>
        <end position="455"/>
    </location>
</feature>
<evidence type="ECO:0000313" key="8">
    <source>
        <dbReference type="EMBL" id="TVY56080.1"/>
    </source>
</evidence>
<dbReference type="PANTHER" id="PTHR23502:SF26">
    <property type="entry name" value="MAJOR FACILITATOR SUPERFAMILY (MFS) PROFILE DOMAIN-CONTAINING PROTEIN"/>
    <property type="match status" value="1"/>
</dbReference>
<dbReference type="Gene3D" id="1.20.1250.20">
    <property type="entry name" value="MFS general substrate transporter like domains"/>
    <property type="match status" value="1"/>
</dbReference>
<feature type="transmembrane region" description="Helical" evidence="6">
    <location>
        <begin position="352"/>
        <end position="371"/>
    </location>
</feature>
<comment type="subcellular location">
    <subcellularLocation>
        <location evidence="1">Membrane</location>
        <topology evidence="1">Multi-pass membrane protein</topology>
    </subcellularLocation>
</comment>
<dbReference type="Proteomes" id="UP000481288">
    <property type="component" value="Unassembled WGS sequence"/>
</dbReference>